<dbReference type="Pfam" id="PF13878">
    <property type="entry name" value="zf-C2H2_3"/>
    <property type="match status" value="1"/>
</dbReference>
<dbReference type="PANTHER" id="PTHR45884:SF2">
    <property type="entry name" value="N-ACETYLTRANSFERASE ECO"/>
    <property type="match status" value="1"/>
</dbReference>
<dbReference type="InterPro" id="IPR028009">
    <property type="entry name" value="ESCO_Acetyltransf_dom"/>
</dbReference>
<keyword evidence="9" id="KW-0012">Acyltransferase</keyword>
<dbReference type="GO" id="GO:0000785">
    <property type="term" value="C:chromatin"/>
    <property type="evidence" value="ECO:0007669"/>
    <property type="project" value="TreeGrafter"/>
</dbReference>
<evidence type="ECO:0000259" key="11">
    <source>
        <dbReference type="Pfam" id="PF13880"/>
    </source>
</evidence>
<comment type="similarity">
    <text evidence="2">Belongs to the acetyltransferase family. ECO subfamily.</text>
</comment>
<feature type="domain" description="N-acetyltransferase ESCO acetyl-transferase" evidence="11">
    <location>
        <begin position="312"/>
        <end position="378"/>
    </location>
</feature>
<dbReference type="InParanoid" id="A0A152A2V5"/>
<evidence type="ECO:0000256" key="4">
    <source>
        <dbReference type="ARBA" id="ARBA00022723"/>
    </source>
</evidence>
<evidence type="ECO:0000256" key="6">
    <source>
        <dbReference type="ARBA" id="ARBA00022833"/>
    </source>
</evidence>
<dbReference type="OrthoDB" id="428854at2759"/>
<reference evidence="12 13" key="1">
    <citation type="submission" date="2015-12" db="EMBL/GenBank/DDBJ databases">
        <title>Dictyostelia acquired genes for synthesis and detection of signals that induce cell-type specialization by lateral gene transfer from prokaryotes.</title>
        <authorList>
            <person name="Gloeckner G."/>
            <person name="Schaap P."/>
        </authorList>
    </citation>
    <scope>NUCLEOTIDE SEQUENCE [LARGE SCALE GENOMIC DNA]</scope>
    <source>
        <strain evidence="12 13">TK</strain>
    </source>
</reference>
<accession>A0A152A2V5</accession>
<organism evidence="12 13">
    <name type="scientific">Tieghemostelium lacteum</name>
    <name type="common">Slime mold</name>
    <name type="synonym">Dictyostelium lacteum</name>
    <dbReference type="NCBI Taxonomy" id="361077"/>
    <lineage>
        <taxon>Eukaryota</taxon>
        <taxon>Amoebozoa</taxon>
        <taxon>Evosea</taxon>
        <taxon>Eumycetozoa</taxon>
        <taxon>Dictyostelia</taxon>
        <taxon>Dictyosteliales</taxon>
        <taxon>Raperosteliaceae</taxon>
        <taxon>Tieghemostelium</taxon>
    </lineage>
</organism>
<evidence type="ECO:0000256" key="7">
    <source>
        <dbReference type="ARBA" id="ARBA00023242"/>
    </source>
</evidence>
<keyword evidence="13" id="KW-1185">Reference proteome</keyword>
<comment type="subcellular location">
    <subcellularLocation>
        <location evidence="1">Nucleus</location>
    </subcellularLocation>
</comment>
<evidence type="ECO:0000256" key="9">
    <source>
        <dbReference type="ARBA" id="ARBA00023315"/>
    </source>
</evidence>
<dbReference type="InterPro" id="IPR028005">
    <property type="entry name" value="AcTrfase_ESCO_Znf_dom"/>
</dbReference>
<evidence type="ECO:0000313" key="12">
    <source>
        <dbReference type="EMBL" id="KYR00539.1"/>
    </source>
</evidence>
<dbReference type="FunCoup" id="A0A152A2V5">
    <property type="interactions" value="12"/>
</dbReference>
<feature type="domain" description="N-acetyltransferase ESCO zinc-finger" evidence="10">
    <location>
        <begin position="131"/>
        <end position="169"/>
    </location>
</feature>
<evidence type="ECO:0000256" key="2">
    <source>
        <dbReference type="ARBA" id="ARBA00005816"/>
    </source>
</evidence>
<protein>
    <submittedName>
        <fullName evidence="12">GCN5-related N-acetyltransferase</fullName>
    </submittedName>
</protein>
<dbReference type="GO" id="GO:0008270">
    <property type="term" value="F:zinc ion binding"/>
    <property type="evidence" value="ECO:0007669"/>
    <property type="project" value="UniProtKB-KW"/>
</dbReference>
<keyword evidence="7" id="KW-0539">Nucleus</keyword>
<keyword evidence="3 12" id="KW-0808">Transferase</keyword>
<keyword evidence="8" id="KW-0131">Cell cycle</keyword>
<evidence type="ECO:0000256" key="1">
    <source>
        <dbReference type="ARBA" id="ARBA00004123"/>
    </source>
</evidence>
<keyword evidence="6" id="KW-0862">Zinc</keyword>
<keyword evidence="4" id="KW-0479">Metal-binding</keyword>
<keyword evidence="5" id="KW-0863">Zinc-finger</keyword>
<sequence>MSVIVQNNNSDINHSNFNHKRKFEDVFEDDTLSPNISDVESILKTPPTKTQVAKLTEGQSPMKKLVALKEWDWKSASIKAFGGSDKQSQFKDTPITIKKKSVGNSGSQSSSAMSAFESLKKLSSQKPELEQTVIDAGQKNVGQNICSKCKMPYSIGQKDDELAHKQYCQSIKLQKVVIKNWSNFKILNSFSNDHKIIVITKEEEEENSFNIKPKLQVLYNILNQEFGTNMSTVNNCSKTNRNQVVPNLTVNSVNDGQEQEQDRDEKIFLYLDSSDRILGCIIAERVTQGYQVLDNENSDDRDTIQCSKTPTKVLCGINKIWTLQSSRKKGIAKKLIDTLRTSMYYGYRLSNHELAITQPTQAGKLFFTKYFNTNHLILYNIGKC</sequence>
<dbReference type="OMA" id="YHEHPAT"/>
<dbReference type="PANTHER" id="PTHR45884">
    <property type="entry name" value="N-ACETYLTRANSFERASE ECO"/>
    <property type="match status" value="1"/>
</dbReference>
<dbReference type="GO" id="GO:0061733">
    <property type="term" value="F:protein-lysine-acetyltransferase activity"/>
    <property type="evidence" value="ECO:0007669"/>
    <property type="project" value="TreeGrafter"/>
</dbReference>
<name>A0A152A2V5_TIELA</name>
<evidence type="ECO:0000313" key="13">
    <source>
        <dbReference type="Proteomes" id="UP000076078"/>
    </source>
</evidence>
<dbReference type="AlphaFoldDB" id="A0A152A2V5"/>
<dbReference type="STRING" id="361077.A0A152A2V5"/>
<evidence type="ECO:0000256" key="3">
    <source>
        <dbReference type="ARBA" id="ARBA00022679"/>
    </source>
</evidence>
<evidence type="ECO:0000256" key="5">
    <source>
        <dbReference type="ARBA" id="ARBA00022771"/>
    </source>
</evidence>
<dbReference type="GO" id="GO:0005634">
    <property type="term" value="C:nucleus"/>
    <property type="evidence" value="ECO:0007669"/>
    <property type="project" value="UniProtKB-SubCell"/>
</dbReference>
<dbReference type="EMBL" id="LODT01000013">
    <property type="protein sequence ID" value="KYR00539.1"/>
    <property type="molecule type" value="Genomic_DNA"/>
</dbReference>
<evidence type="ECO:0000256" key="8">
    <source>
        <dbReference type="ARBA" id="ARBA00023306"/>
    </source>
</evidence>
<dbReference type="GO" id="GO:0007064">
    <property type="term" value="P:mitotic sister chromatid cohesion"/>
    <property type="evidence" value="ECO:0007669"/>
    <property type="project" value="TreeGrafter"/>
</dbReference>
<dbReference type="Pfam" id="PF13880">
    <property type="entry name" value="Acetyltransf_13"/>
    <property type="match status" value="1"/>
</dbReference>
<proteinExistence type="inferred from homology"/>
<comment type="caution">
    <text evidence="12">The sequence shown here is derived from an EMBL/GenBank/DDBJ whole genome shotgun (WGS) entry which is preliminary data.</text>
</comment>
<gene>
    <name evidence="12" type="ORF">DLAC_02551</name>
</gene>
<dbReference type="Proteomes" id="UP000076078">
    <property type="component" value="Unassembled WGS sequence"/>
</dbReference>
<evidence type="ECO:0000259" key="10">
    <source>
        <dbReference type="Pfam" id="PF13878"/>
    </source>
</evidence>